<feature type="region of interest" description="Disordered" evidence="2">
    <location>
        <begin position="625"/>
        <end position="662"/>
    </location>
</feature>
<protein>
    <recommendedName>
        <fullName evidence="3">Putative plant transposon protein domain-containing protein</fullName>
    </recommendedName>
</protein>
<gene>
    <name evidence="4" type="ORF">DY000_02018588</name>
</gene>
<comment type="caution">
    <text evidence="4">The sequence shown here is derived from an EMBL/GenBank/DDBJ whole genome shotgun (WGS) entry which is preliminary data.</text>
</comment>
<feature type="region of interest" description="Disordered" evidence="2">
    <location>
        <begin position="1"/>
        <end position="206"/>
    </location>
</feature>
<keyword evidence="1" id="KW-0175">Coiled coil</keyword>
<feature type="region of interest" description="Disordered" evidence="2">
    <location>
        <begin position="510"/>
        <end position="558"/>
    </location>
</feature>
<dbReference type="Pfam" id="PF20167">
    <property type="entry name" value="Transposase_32"/>
    <property type="match status" value="1"/>
</dbReference>
<evidence type="ECO:0000259" key="3">
    <source>
        <dbReference type="Pfam" id="PF20167"/>
    </source>
</evidence>
<feature type="domain" description="Putative plant transposon protein" evidence="3">
    <location>
        <begin position="331"/>
        <end position="480"/>
    </location>
</feature>
<feature type="compositionally biased region" description="Low complexity" evidence="2">
    <location>
        <begin position="533"/>
        <end position="551"/>
    </location>
</feature>
<feature type="compositionally biased region" description="Low complexity" evidence="2">
    <location>
        <begin position="185"/>
        <end position="194"/>
    </location>
</feature>
<organism evidence="4 5">
    <name type="scientific">Brassica cretica</name>
    <name type="common">Mustard</name>
    <dbReference type="NCBI Taxonomy" id="69181"/>
    <lineage>
        <taxon>Eukaryota</taxon>
        <taxon>Viridiplantae</taxon>
        <taxon>Streptophyta</taxon>
        <taxon>Embryophyta</taxon>
        <taxon>Tracheophyta</taxon>
        <taxon>Spermatophyta</taxon>
        <taxon>Magnoliopsida</taxon>
        <taxon>eudicotyledons</taxon>
        <taxon>Gunneridae</taxon>
        <taxon>Pentapetalae</taxon>
        <taxon>rosids</taxon>
        <taxon>malvids</taxon>
        <taxon>Brassicales</taxon>
        <taxon>Brassicaceae</taxon>
        <taxon>Brassiceae</taxon>
        <taxon>Brassica</taxon>
    </lineage>
</organism>
<name>A0ABQ7CY08_BRACR</name>
<evidence type="ECO:0000313" key="5">
    <source>
        <dbReference type="Proteomes" id="UP000266723"/>
    </source>
</evidence>
<sequence length="826" mass="91204">MAKRDVAITSSSHAEDESPRPHLADEGSEATPPRNELPTTNLLPEVTEELDEFNTAREKALSDKSGDQQVSSVQEEVPVAPDTTTSTDPASPKSPSAPLDATPSESLRYENPNQVTDPLLLLCPDEKIDSSDKAEEQSQNRSEAGAEDVVSLGSSAEEITEKRSRKKRMMKKLGLGSSKRRKTSKSGVSKSTSKAQSTDELSPPVLVQNTYVSSRVRSRKASERSAAAEVSPVTERVQQFMRRSLIAERSVDMTEKDQWGYVEIIAKGSMGTTVSALGNYVEQVVAEFYAVTERVQQFMRRSLIAERSVDMTEKDQWGYVEIIAKGSMGTTVSALGNYVEQVVAEFYAGLPDTKVEVDAEEIAVQVCGHTYEFSPTMINETLHVEPLDEDEEWGNLTTTDLSPRYGALMIIAAYNWIPSTHKTHVSVDRARLIYKMARGIRVDMGRLIFRQVMNLGVVQKNDSRWLIFPRLIMSVLQKQHRVSLLPGEKAQGPVVYTKDKRVGEIYEQRLAKAKSKAKKGGEGKPSSRSARVSHPLPSSSSAPPPSTTTGPRRFSVHDLGSVSIPQGVQTHNDLHTVLQQTTRALQALTDIVQDLSRSVADEDTRSWSSELMSIQGRTTEGVSLKEELEKKQSNSEERKIGLFAEEEDMESSESDGEPERELDESYKAVRETLIKLSMENLSLIKEKERLEAELSLVRGELQREAELAKESVGLIKEKIILGKQSEELRQEVVAEKQVSADLQAKLDHQNKNIKMLTGTKQLDKILCAGRTESSHVGLGYTGRQSNNTGRTQFVSGGYAHGEEFNWSIKCGSNGSSGGLGKQIKSG</sequence>
<evidence type="ECO:0000256" key="1">
    <source>
        <dbReference type="SAM" id="Coils"/>
    </source>
</evidence>
<keyword evidence="5" id="KW-1185">Reference proteome</keyword>
<feature type="compositionally biased region" description="Basic and acidic residues" evidence="2">
    <location>
        <begin position="625"/>
        <end position="640"/>
    </location>
</feature>
<evidence type="ECO:0000313" key="4">
    <source>
        <dbReference type="EMBL" id="KAF3564972.1"/>
    </source>
</evidence>
<feature type="coiled-coil region" evidence="1">
    <location>
        <begin position="673"/>
        <end position="745"/>
    </location>
</feature>
<feature type="compositionally biased region" description="Basic and acidic residues" evidence="2">
    <location>
        <begin position="124"/>
        <end position="138"/>
    </location>
</feature>
<feature type="compositionally biased region" description="Basic and acidic residues" evidence="2">
    <location>
        <begin position="54"/>
        <end position="66"/>
    </location>
</feature>
<dbReference type="Proteomes" id="UP000266723">
    <property type="component" value="Unassembled WGS sequence"/>
</dbReference>
<feature type="compositionally biased region" description="Acidic residues" evidence="2">
    <location>
        <begin position="644"/>
        <end position="656"/>
    </location>
</feature>
<dbReference type="InterPro" id="IPR046796">
    <property type="entry name" value="Transposase_32_dom"/>
</dbReference>
<feature type="compositionally biased region" description="Basic and acidic residues" evidence="2">
    <location>
        <begin position="13"/>
        <end position="25"/>
    </location>
</feature>
<feature type="compositionally biased region" description="Low complexity" evidence="2">
    <location>
        <begin position="68"/>
        <end position="101"/>
    </location>
</feature>
<reference evidence="4 5" key="1">
    <citation type="journal article" date="2020" name="BMC Genomics">
        <title>Intraspecific diversification of the crop wild relative Brassica cretica Lam. using demographic model selection.</title>
        <authorList>
            <person name="Kioukis A."/>
            <person name="Michalopoulou V.A."/>
            <person name="Briers L."/>
            <person name="Pirintsos S."/>
            <person name="Studholme D.J."/>
            <person name="Pavlidis P."/>
            <person name="Sarris P.F."/>
        </authorList>
    </citation>
    <scope>NUCLEOTIDE SEQUENCE [LARGE SCALE GENOMIC DNA]</scope>
    <source>
        <strain evidence="5">cv. PFS-1207/04</strain>
    </source>
</reference>
<dbReference type="EMBL" id="QGKV02000759">
    <property type="protein sequence ID" value="KAF3564972.1"/>
    <property type="molecule type" value="Genomic_DNA"/>
</dbReference>
<accession>A0ABQ7CY08</accession>
<evidence type="ECO:0000256" key="2">
    <source>
        <dbReference type="SAM" id="MobiDB-lite"/>
    </source>
</evidence>
<proteinExistence type="predicted"/>